<evidence type="ECO:0000256" key="5">
    <source>
        <dbReference type="ARBA" id="ARBA00004692"/>
    </source>
</evidence>
<gene>
    <name evidence="20" type="ORF">BW733_05400</name>
</gene>
<comment type="catalytic activity">
    <reaction evidence="2">
        <text>adenosylcob(III)inamide phosphate + GTP + H(+) = adenosylcob(III)inamide-GDP + diphosphate</text>
        <dbReference type="Rhea" id="RHEA:22712"/>
        <dbReference type="ChEBI" id="CHEBI:15378"/>
        <dbReference type="ChEBI" id="CHEBI:33019"/>
        <dbReference type="ChEBI" id="CHEBI:37565"/>
        <dbReference type="ChEBI" id="CHEBI:58502"/>
        <dbReference type="ChEBI" id="CHEBI:60487"/>
        <dbReference type="EC" id="2.7.7.62"/>
    </reaction>
</comment>
<evidence type="ECO:0000256" key="6">
    <source>
        <dbReference type="ARBA" id="ARBA00005159"/>
    </source>
</evidence>
<dbReference type="EC" id="2.7.7.62" evidence="9"/>
<comment type="catalytic activity">
    <reaction evidence="3">
        <text>adenosylcob(III)inamide + GTP = adenosylcob(III)inamide phosphate + GDP + H(+)</text>
        <dbReference type="Rhea" id="RHEA:15765"/>
        <dbReference type="ChEBI" id="CHEBI:2480"/>
        <dbReference type="ChEBI" id="CHEBI:15378"/>
        <dbReference type="ChEBI" id="CHEBI:37565"/>
        <dbReference type="ChEBI" id="CHEBI:58189"/>
        <dbReference type="ChEBI" id="CHEBI:58502"/>
        <dbReference type="EC" id="2.7.1.156"/>
    </reaction>
</comment>
<comment type="similarity">
    <text evidence="7">Belongs to the CobU/CobP family.</text>
</comment>
<keyword evidence="11 20" id="KW-0808">Transferase</keyword>
<evidence type="ECO:0000256" key="4">
    <source>
        <dbReference type="ARBA" id="ARBA00003889"/>
    </source>
</evidence>
<evidence type="ECO:0000256" key="7">
    <source>
        <dbReference type="ARBA" id="ARBA00007490"/>
    </source>
</evidence>
<evidence type="ECO:0000256" key="12">
    <source>
        <dbReference type="ARBA" id="ARBA00022741"/>
    </source>
</evidence>
<feature type="binding site" evidence="19">
    <location>
        <begin position="12"/>
        <end position="19"/>
    </location>
    <ligand>
        <name>GTP</name>
        <dbReference type="ChEBI" id="CHEBI:37565"/>
    </ligand>
</feature>
<dbReference type="EC" id="2.7.1.156" evidence="8"/>
<feature type="binding site" evidence="19">
    <location>
        <begin position="55"/>
        <end position="58"/>
    </location>
    <ligand>
        <name>GTP</name>
        <dbReference type="ChEBI" id="CHEBI:37565"/>
    </ligand>
</feature>
<comment type="function">
    <text evidence="4">Catalyzes ATP-dependent phosphorylation of adenosylcobinamide and addition of GMP to adenosylcobinamide phosphate.</text>
</comment>
<dbReference type="GO" id="GO:0008820">
    <property type="term" value="F:cobinamide phosphate guanylyltransferase activity"/>
    <property type="evidence" value="ECO:0007669"/>
    <property type="project" value="UniProtKB-EC"/>
</dbReference>
<proteinExistence type="inferred from homology"/>
<reference evidence="20 21" key="1">
    <citation type="journal article" date="2008" name="Int. J. Syst. Evol. Microbiol.">
        <title>Tessaracoccus flavescens sp. nov., isolated from marine sediment.</title>
        <authorList>
            <person name="Lee D.W."/>
            <person name="Lee S.D."/>
        </authorList>
    </citation>
    <scope>NUCLEOTIDE SEQUENCE [LARGE SCALE GENOMIC DNA]</scope>
    <source>
        <strain evidence="20 21">SST-39T</strain>
    </source>
</reference>
<comment type="catalytic activity">
    <reaction evidence="1">
        <text>adenosylcob(III)inamide + ATP = adenosylcob(III)inamide phosphate + ADP + H(+)</text>
        <dbReference type="Rhea" id="RHEA:15769"/>
        <dbReference type="ChEBI" id="CHEBI:2480"/>
        <dbReference type="ChEBI" id="CHEBI:15378"/>
        <dbReference type="ChEBI" id="CHEBI:30616"/>
        <dbReference type="ChEBI" id="CHEBI:58502"/>
        <dbReference type="ChEBI" id="CHEBI:456216"/>
        <dbReference type="EC" id="2.7.1.156"/>
    </reaction>
</comment>
<feature type="binding site" evidence="19">
    <location>
        <position position="85"/>
    </location>
    <ligand>
        <name>GTP</name>
        <dbReference type="ChEBI" id="CHEBI:37565"/>
    </ligand>
</feature>
<feature type="binding site" evidence="19">
    <location>
        <begin position="36"/>
        <end position="38"/>
    </location>
    <ligand>
        <name>GTP</name>
        <dbReference type="ChEBI" id="CHEBI:37565"/>
    </ligand>
</feature>
<evidence type="ECO:0000256" key="17">
    <source>
        <dbReference type="ARBA" id="ARBA00030571"/>
    </source>
</evidence>
<evidence type="ECO:0000256" key="2">
    <source>
        <dbReference type="ARBA" id="ARBA00000711"/>
    </source>
</evidence>
<evidence type="ECO:0000256" key="10">
    <source>
        <dbReference type="ARBA" id="ARBA00022573"/>
    </source>
</evidence>
<evidence type="ECO:0000256" key="19">
    <source>
        <dbReference type="PIRSR" id="PIRSR006135-2"/>
    </source>
</evidence>
<evidence type="ECO:0000256" key="13">
    <source>
        <dbReference type="ARBA" id="ARBA00022777"/>
    </source>
</evidence>
<dbReference type="KEGG" id="tfa:BW733_05400"/>
<comment type="pathway">
    <text evidence="5">Cofactor biosynthesis; adenosylcobalamin biosynthesis; adenosylcobalamin from cob(II)yrinate a,c-diamide: step 6/7.</text>
</comment>
<evidence type="ECO:0000256" key="15">
    <source>
        <dbReference type="ARBA" id="ARBA00023134"/>
    </source>
</evidence>
<dbReference type="InterPro" id="IPR027417">
    <property type="entry name" value="P-loop_NTPase"/>
</dbReference>
<keyword evidence="15 19" id="KW-0342">GTP-binding</keyword>
<dbReference type="PANTHER" id="PTHR34848:SF1">
    <property type="entry name" value="BIFUNCTIONAL ADENOSYLCOBALAMIN BIOSYNTHESIS PROTEIN COBU"/>
    <property type="match status" value="1"/>
</dbReference>
<dbReference type="STRING" id="399497.BW733_05400"/>
<dbReference type="PIRSF" id="PIRSF006135">
    <property type="entry name" value="CobU"/>
    <property type="match status" value="1"/>
</dbReference>
<accession>A0A1Q2D232</accession>
<dbReference type="GO" id="GO:0043752">
    <property type="term" value="F:adenosylcobinamide kinase activity"/>
    <property type="evidence" value="ECO:0007669"/>
    <property type="project" value="UniProtKB-EC"/>
</dbReference>
<dbReference type="AlphaFoldDB" id="A0A1Q2D232"/>
<evidence type="ECO:0000256" key="16">
    <source>
        <dbReference type="ARBA" id="ARBA00029570"/>
    </source>
</evidence>
<dbReference type="Proteomes" id="UP000188235">
    <property type="component" value="Chromosome"/>
</dbReference>
<protein>
    <recommendedName>
        <fullName evidence="16">Adenosylcobinamide kinase</fullName>
        <ecNumber evidence="8">2.7.1.156</ecNumber>
        <ecNumber evidence="9">2.7.7.62</ecNumber>
    </recommendedName>
    <alternativeName>
        <fullName evidence="17">Adenosylcobinamide-phosphate guanylyltransferase</fullName>
    </alternativeName>
</protein>
<evidence type="ECO:0000256" key="18">
    <source>
        <dbReference type="PIRSR" id="PIRSR006135-1"/>
    </source>
</evidence>
<dbReference type="InterPro" id="IPR003203">
    <property type="entry name" value="CobU/CobP"/>
</dbReference>
<comment type="pathway">
    <text evidence="6">Cofactor biosynthesis; adenosylcobalamin biosynthesis; adenosylcobalamin from cob(II)yrinate a,c-diamide: step 5/7.</text>
</comment>
<dbReference type="GO" id="GO:0009236">
    <property type="term" value="P:cobalamin biosynthetic process"/>
    <property type="evidence" value="ECO:0007669"/>
    <property type="project" value="UniProtKB-UniPathway"/>
</dbReference>
<evidence type="ECO:0000313" key="21">
    <source>
        <dbReference type="Proteomes" id="UP000188235"/>
    </source>
</evidence>
<dbReference type="UniPathway" id="UPA00148">
    <property type="reaction ID" value="UER00236"/>
</dbReference>
<feature type="active site" description="GMP-histidine intermediate" evidence="18">
    <location>
        <position position="54"/>
    </location>
</feature>
<keyword evidence="21" id="KW-1185">Reference proteome</keyword>
<evidence type="ECO:0000256" key="3">
    <source>
        <dbReference type="ARBA" id="ARBA00001522"/>
    </source>
</evidence>
<keyword evidence="10" id="KW-0169">Cobalamin biosynthesis</keyword>
<evidence type="ECO:0000256" key="11">
    <source>
        <dbReference type="ARBA" id="ARBA00022679"/>
    </source>
</evidence>
<dbReference type="EMBL" id="CP019607">
    <property type="protein sequence ID" value="AQP52480.1"/>
    <property type="molecule type" value="Genomic_DNA"/>
</dbReference>
<keyword evidence="20" id="KW-0548">Nucleotidyltransferase</keyword>
<sequence length="180" mass="19375">MTRGHGAALVLGGARSGKSSWAESQFDGVADVEYVATSQSRADDPEWVERVALHRARRPDAWRTTETTDLASVLRADDATPVLIDCLAVWLDRVLMTAGAWGDAPGWRDAVETQVTDLVAALEDTDREVVLVSNEVGSGIVPATASGRLYRDELGRLNARVAAAVDEVWFCIAGVARRLA</sequence>
<dbReference type="Gene3D" id="3.40.50.300">
    <property type="entry name" value="P-loop containing nucleotide triphosphate hydrolases"/>
    <property type="match status" value="1"/>
</dbReference>
<dbReference type="SUPFAM" id="SSF52540">
    <property type="entry name" value="P-loop containing nucleoside triphosphate hydrolases"/>
    <property type="match status" value="1"/>
</dbReference>
<keyword evidence="13 20" id="KW-0418">Kinase</keyword>
<dbReference type="GO" id="GO:0005524">
    <property type="term" value="F:ATP binding"/>
    <property type="evidence" value="ECO:0007669"/>
    <property type="project" value="UniProtKB-KW"/>
</dbReference>
<dbReference type="Pfam" id="PF02283">
    <property type="entry name" value="CobU"/>
    <property type="match status" value="1"/>
</dbReference>
<feature type="binding site" evidence="19">
    <location>
        <position position="66"/>
    </location>
    <ligand>
        <name>GTP</name>
        <dbReference type="ChEBI" id="CHEBI:37565"/>
    </ligand>
</feature>
<keyword evidence="14" id="KW-0067">ATP-binding</keyword>
<organism evidence="20 21">
    <name type="scientific">Tessaracoccus flavescens</name>
    <dbReference type="NCBI Taxonomy" id="399497"/>
    <lineage>
        <taxon>Bacteria</taxon>
        <taxon>Bacillati</taxon>
        <taxon>Actinomycetota</taxon>
        <taxon>Actinomycetes</taxon>
        <taxon>Propionibacteriales</taxon>
        <taxon>Propionibacteriaceae</taxon>
        <taxon>Tessaracoccus</taxon>
    </lineage>
</organism>
<dbReference type="NCBIfam" id="NF004469">
    <property type="entry name" value="PRK05800.1"/>
    <property type="match status" value="1"/>
</dbReference>
<dbReference type="CDD" id="cd00544">
    <property type="entry name" value="CobU"/>
    <property type="match status" value="1"/>
</dbReference>
<evidence type="ECO:0000256" key="9">
    <source>
        <dbReference type="ARBA" id="ARBA00012523"/>
    </source>
</evidence>
<evidence type="ECO:0000256" key="14">
    <source>
        <dbReference type="ARBA" id="ARBA00022840"/>
    </source>
</evidence>
<dbReference type="GO" id="GO:0005525">
    <property type="term" value="F:GTP binding"/>
    <property type="evidence" value="ECO:0007669"/>
    <property type="project" value="UniProtKB-KW"/>
</dbReference>
<evidence type="ECO:0000313" key="20">
    <source>
        <dbReference type="EMBL" id="AQP52480.1"/>
    </source>
</evidence>
<evidence type="ECO:0000256" key="8">
    <source>
        <dbReference type="ARBA" id="ARBA00012016"/>
    </source>
</evidence>
<dbReference type="PANTHER" id="PTHR34848">
    <property type="match status" value="1"/>
</dbReference>
<keyword evidence="12 19" id="KW-0547">Nucleotide-binding</keyword>
<name>A0A1Q2D232_9ACTN</name>
<evidence type="ECO:0000256" key="1">
    <source>
        <dbReference type="ARBA" id="ARBA00000312"/>
    </source>
</evidence>